<sequence>MALAKLRFDNCVSQGDVDEALRLMRGSKSSLADSGGEAGARREDSVSLCYRLIREEARRQRTRQGPTGDASIEVPYSRIVELTAKYNIKAEEIRACIQEYADLAVWTAVEDMDGNPVVHVPDEDM</sequence>
<dbReference type="Proteomes" id="UP000485058">
    <property type="component" value="Unassembled WGS sequence"/>
</dbReference>
<protein>
    <submittedName>
        <fullName evidence="1">DNA replication licensing factor MCM7</fullName>
    </submittedName>
</protein>
<dbReference type="AlphaFoldDB" id="A0A699Z823"/>
<evidence type="ECO:0000313" key="1">
    <source>
        <dbReference type="EMBL" id="GFH17580.1"/>
    </source>
</evidence>
<reference evidence="1 2" key="1">
    <citation type="submission" date="2020-02" db="EMBL/GenBank/DDBJ databases">
        <title>Draft genome sequence of Haematococcus lacustris strain NIES-144.</title>
        <authorList>
            <person name="Morimoto D."/>
            <person name="Nakagawa S."/>
            <person name="Yoshida T."/>
            <person name="Sawayama S."/>
        </authorList>
    </citation>
    <scope>NUCLEOTIDE SEQUENCE [LARGE SCALE GENOMIC DNA]</scope>
    <source>
        <strain evidence="1 2">NIES-144</strain>
    </source>
</reference>
<gene>
    <name evidence="1" type="ORF">HaLaN_14242</name>
</gene>
<name>A0A699Z823_HAELA</name>
<comment type="caution">
    <text evidence="1">The sequence shown here is derived from an EMBL/GenBank/DDBJ whole genome shotgun (WGS) entry which is preliminary data.</text>
</comment>
<keyword evidence="2" id="KW-1185">Reference proteome</keyword>
<evidence type="ECO:0000313" key="2">
    <source>
        <dbReference type="Proteomes" id="UP000485058"/>
    </source>
</evidence>
<proteinExistence type="predicted"/>
<organism evidence="1 2">
    <name type="scientific">Haematococcus lacustris</name>
    <name type="common">Green alga</name>
    <name type="synonym">Haematococcus pluvialis</name>
    <dbReference type="NCBI Taxonomy" id="44745"/>
    <lineage>
        <taxon>Eukaryota</taxon>
        <taxon>Viridiplantae</taxon>
        <taxon>Chlorophyta</taxon>
        <taxon>core chlorophytes</taxon>
        <taxon>Chlorophyceae</taxon>
        <taxon>CS clade</taxon>
        <taxon>Chlamydomonadales</taxon>
        <taxon>Haematococcaceae</taxon>
        <taxon>Haematococcus</taxon>
    </lineage>
</organism>
<accession>A0A699Z823</accession>
<dbReference type="EMBL" id="BLLF01001170">
    <property type="protein sequence ID" value="GFH17580.1"/>
    <property type="molecule type" value="Genomic_DNA"/>
</dbReference>